<dbReference type="Proteomes" id="UP000604117">
    <property type="component" value="Unassembled WGS sequence"/>
</dbReference>
<keyword evidence="3" id="KW-1185">Reference proteome</keyword>
<proteinExistence type="predicted"/>
<sequence length="194" mass="20979">MNHDLTPAGRALVRHFDELFPGDAAVLLPPAPGPIAGLVPNLHVLRTRPPDGGLVYATVGLWDATQRDGHGLEFVLHAPGPADEAHVETLTMVAYYHASGGDYVLDHGHTVPIGRPWLPGSGCDHLLVSLPYPWGPDLEECPLPGGHARVLWLLPITGAEKRFRHDHDLEALEQRLEDAGIVPTDPLRRCVVSG</sequence>
<organism evidence="2 3">
    <name type="scientific">Asanoa siamensis</name>
    <dbReference type="NCBI Taxonomy" id="926357"/>
    <lineage>
        <taxon>Bacteria</taxon>
        <taxon>Bacillati</taxon>
        <taxon>Actinomycetota</taxon>
        <taxon>Actinomycetes</taxon>
        <taxon>Micromonosporales</taxon>
        <taxon>Micromonosporaceae</taxon>
        <taxon>Asanoa</taxon>
    </lineage>
</organism>
<dbReference type="EMBL" id="BONE01000036">
    <property type="protein sequence ID" value="GIF74880.1"/>
    <property type="molecule type" value="Genomic_DNA"/>
</dbReference>
<feature type="domain" description="Suppressor of fused-like" evidence="1">
    <location>
        <begin position="42"/>
        <end position="188"/>
    </location>
</feature>
<dbReference type="RefSeq" id="WP_203715768.1">
    <property type="nucleotide sequence ID" value="NZ_BONE01000036.1"/>
</dbReference>
<dbReference type="InterPro" id="IPR037181">
    <property type="entry name" value="SUFU_N"/>
</dbReference>
<gene>
    <name evidence="2" type="ORF">Asi02nite_43980</name>
</gene>
<name>A0ABQ4CUC5_9ACTN</name>
<reference evidence="2 3" key="1">
    <citation type="submission" date="2021-01" db="EMBL/GenBank/DDBJ databases">
        <title>Whole genome shotgun sequence of Asanoa siamensis NBRC 107932.</title>
        <authorList>
            <person name="Komaki H."/>
            <person name="Tamura T."/>
        </authorList>
    </citation>
    <scope>NUCLEOTIDE SEQUENCE [LARGE SCALE GENOMIC DNA]</scope>
    <source>
        <strain evidence="2 3">NBRC 107932</strain>
    </source>
</reference>
<evidence type="ECO:0000259" key="1">
    <source>
        <dbReference type="Pfam" id="PF05076"/>
    </source>
</evidence>
<dbReference type="SUPFAM" id="SSF103359">
    <property type="entry name" value="Suppressor of Fused, N-terminal domain"/>
    <property type="match status" value="1"/>
</dbReference>
<protein>
    <recommendedName>
        <fullName evidence="1">Suppressor of fused-like domain-containing protein</fullName>
    </recommendedName>
</protein>
<accession>A0ABQ4CUC5</accession>
<evidence type="ECO:0000313" key="3">
    <source>
        <dbReference type="Proteomes" id="UP000604117"/>
    </source>
</evidence>
<evidence type="ECO:0000313" key="2">
    <source>
        <dbReference type="EMBL" id="GIF74880.1"/>
    </source>
</evidence>
<dbReference type="Pfam" id="PF05076">
    <property type="entry name" value="SUFU"/>
    <property type="match status" value="1"/>
</dbReference>
<comment type="caution">
    <text evidence="2">The sequence shown here is derived from an EMBL/GenBank/DDBJ whole genome shotgun (WGS) entry which is preliminary data.</text>
</comment>
<dbReference type="InterPro" id="IPR020941">
    <property type="entry name" value="SUFU-like_domain"/>
</dbReference>